<comment type="caution">
    <text evidence="1">The sequence shown here is derived from an EMBL/GenBank/DDBJ whole genome shotgun (WGS) entry which is preliminary data.</text>
</comment>
<name>A0A9X3DQX0_9GAMM</name>
<keyword evidence="2" id="KW-1185">Reference proteome</keyword>
<evidence type="ECO:0000313" key="1">
    <source>
        <dbReference type="EMBL" id="MCX5466520.1"/>
    </source>
</evidence>
<dbReference type="EMBL" id="JAPKMY010000001">
    <property type="protein sequence ID" value="MCX5466520.1"/>
    <property type="molecule type" value="Genomic_DNA"/>
</dbReference>
<accession>A0A9X3DQX0</accession>
<gene>
    <name evidence="1" type="ORF">OSH00_02070</name>
</gene>
<evidence type="ECO:0000313" key="2">
    <source>
        <dbReference type="Proteomes" id="UP001146019"/>
    </source>
</evidence>
<organism evidence="1 2">
    <name type="scientific">Acinetobacter nematophilus</name>
    <dbReference type="NCBI Taxonomy" id="2994642"/>
    <lineage>
        <taxon>Bacteria</taxon>
        <taxon>Pseudomonadati</taxon>
        <taxon>Pseudomonadota</taxon>
        <taxon>Gammaproteobacteria</taxon>
        <taxon>Moraxellales</taxon>
        <taxon>Moraxellaceae</taxon>
        <taxon>Acinetobacter</taxon>
    </lineage>
</organism>
<proteinExistence type="predicted"/>
<sequence length="74" mass="8493">MNINQKRQDFKKDLDKLMSDDYVLVPKNPSFEMLVNGLAVIATGVGVQDIEFEVRKIWEKMIDASQVVEASYEN</sequence>
<reference evidence="1" key="1">
    <citation type="submission" date="2022-11" db="EMBL/GenBank/DDBJ databases">
        <title>Biodiversity and phylogenetic relationships of bacteria.</title>
        <authorList>
            <person name="Machado R.A.R."/>
            <person name="Bhat A."/>
            <person name="Loulou A."/>
            <person name="Kallel S."/>
        </authorList>
    </citation>
    <scope>NUCLEOTIDE SEQUENCE</scope>
    <source>
        <strain evidence="1">A-IN1</strain>
    </source>
</reference>
<dbReference type="RefSeq" id="WP_266129032.1">
    <property type="nucleotide sequence ID" value="NZ_JAPKMY010000001.1"/>
</dbReference>
<protein>
    <submittedName>
        <fullName evidence="1">Uncharacterized protein</fullName>
    </submittedName>
</protein>
<dbReference type="Proteomes" id="UP001146019">
    <property type="component" value="Unassembled WGS sequence"/>
</dbReference>
<dbReference type="AlphaFoldDB" id="A0A9X3DQX0"/>